<protein>
    <submittedName>
        <fullName evidence="1">Uncharacterized protein</fullName>
    </submittedName>
</protein>
<gene>
    <name evidence="1" type="ORF">KUCAC02_008480</name>
</gene>
<dbReference type="EMBL" id="CM043792">
    <property type="protein sequence ID" value="KAI4822964.1"/>
    <property type="molecule type" value="Genomic_DNA"/>
</dbReference>
<keyword evidence="2" id="KW-1185">Reference proteome</keyword>
<sequence>MADRRRRRRRASQDSEDDDESGSGSDSGKSGSPTTKSRVREPEPPEVTTIRPEPKPVVESECESEDGVGEAVLSDYDSADPEENGSHSEGVEEEEEAEQFSDEEAPAAPTEPKPTTTAEGPATESTDDPETKAGGIPGQKLDDDEDRKNPAYIPRKGLFFEHDVRGHAQEEERPKGRNRKLWKDEGRWDHDRFREEEQAPKSREELIAIYGYDIRNGGGSGERPYRQRRPRQSLSPGRDKRWGDGGERPRSSNASRQPPPRSRPSHPQQNHMQHPPQSQYRNNELYAPHPRERPGPKAQCEPTGDRGVVSRGGRGGGRAPSVLVEDITFSQGGSKEADPGVVTTSQQGGYPSASPRRQQQEQRGSGDMSSSSSDPPQQSAQTNREASPPAERPVERKSYLAARKTRSRPSDLGSKQPSVEDSAARVNSSSPGDVGGKSWSGEGNGPSQVGGGGGLGDQVQELARLSLVGQSWSPNPTSYFRSEMRETLLDDFMLTHPIFMAADRFQQVLLQQFNLEGKQGQRGGREGEGGMDRAERKQAVLSVAFRYLDTYRELLQEERNNSFPKELYMCAVQELSRNPELVEDVLKLQRWTEILHCPSDEEKEIRKKQVRPLFRHFRRIDACLQPREAFRGSDEIFCRVYTPDHSYVTIRSRLSCRVGEILALVREKLQYSEDQPVLPGNLILVAVTSAGEKAVFRPSDEAVFTTLGVNTHLFTCEPSELESLLPLPEEIHWTPGDSKLHDMSAEEVSNQLVVFDWELFSCVHEVEFVCYVFHGEQSRWRPLNLELVLQRCSEVQHWVATEILQCQSLPKRVQLLRKFIKIAALCKQQQDLLSFLAVVLGLDNPAVSRLRLTWEGLPGKFRKQFQQFESIADPSRNHKSYRDLITSLRPPLIPFTPLLLKDLTFLHESCKSFHGELVNFEKMHKVAEMVRIIRRYRSSQLAMDTETSPSHLQTKAYVRQLQVIDNQNLLFDMSCKLEPKDT</sequence>
<reference evidence="1" key="1">
    <citation type="submission" date="2022-05" db="EMBL/GenBank/DDBJ databases">
        <title>Chromosome-level genome of Chaenocephalus aceratus.</title>
        <authorList>
            <person name="Park H."/>
        </authorList>
    </citation>
    <scope>NUCLEOTIDE SEQUENCE</scope>
    <source>
        <strain evidence="1">KU_202001</strain>
    </source>
</reference>
<organism evidence="1 2">
    <name type="scientific">Chaenocephalus aceratus</name>
    <name type="common">Blackfin icefish</name>
    <name type="synonym">Chaenichthys aceratus</name>
    <dbReference type="NCBI Taxonomy" id="36190"/>
    <lineage>
        <taxon>Eukaryota</taxon>
        <taxon>Metazoa</taxon>
        <taxon>Chordata</taxon>
        <taxon>Craniata</taxon>
        <taxon>Vertebrata</taxon>
        <taxon>Euteleostomi</taxon>
        <taxon>Actinopterygii</taxon>
        <taxon>Neopterygii</taxon>
        <taxon>Teleostei</taxon>
        <taxon>Neoteleostei</taxon>
        <taxon>Acanthomorphata</taxon>
        <taxon>Eupercaria</taxon>
        <taxon>Perciformes</taxon>
        <taxon>Notothenioidei</taxon>
        <taxon>Channichthyidae</taxon>
        <taxon>Chaenocephalus</taxon>
    </lineage>
</organism>
<evidence type="ECO:0000313" key="2">
    <source>
        <dbReference type="Proteomes" id="UP001057452"/>
    </source>
</evidence>
<proteinExistence type="predicted"/>
<dbReference type="Proteomes" id="UP001057452">
    <property type="component" value="Chromosome 8"/>
</dbReference>
<comment type="caution">
    <text evidence="1">The sequence shown here is derived from an EMBL/GenBank/DDBJ whole genome shotgun (WGS) entry which is preliminary data.</text>
</comment>
<name>A0ACB9XAP8_CHAAC</name>
<accession>A0ACB9XAP8</accession>
<evidence type="ECO:0000313" key="1">
    <source>
        <dbReference type="EMBL" id="KAI4822964.1"/>
    </source>
</evidence>